<accession>A0A8S5SH91</accession>
<name>A0A8S5SH91_9CAUD</name>
<proteinExistence type="predicted"/>
<reference evidence="1" key="1">
    <citation type="journal article" date="2021" name="Proc. Natl. Acad. Sci. U.S.A.">
        <title>A Catalog of Tens of Thousands of Viruses from Human Metagenomes Reveals Hidden Associations with Chronic Diseases.</title>
        <authorList>
            <person name="Tisza M.J."/>
            <person name="Buck C.B."/>
        </authorList>
    </citation>
    <scope>NUCLEOTIDE SEQUENCE</scope>
    <source>
        <strain evidence="1">CtBCr48</strain>
    </source>
</reference>
<organism evidence="1">
    <name type="scientific">Siphoviridae sp. ctBCr48</name>
    <dbReference type="NCBI Taxonomy" id="2827802"/>
    <lineage>
        <taxon>Viruses</taxon>
        <taxon>Duplodnaviria</taxon>
        <taxon>Heunggongvirae</taxon>
        <taxon>Uroviricota</taxon>
        <taxon>Caudoviricetes</taxon>
    </lineage>
</organism>
<evidence type="ECO:0000313" key="1">
    <source>
        <dbReference type="EMBL" id="DAF50326.1"/>
    </source>
</evidence>
<protein>
    <submittedName>
        <fullName evidence="1">Uncharacterized protein</fullName>
    </submittedName>
</protein>
<sequence length="120" mass="13592">MDGIYNAKITYTKLGFEDHGCLTFVLTLEGGGWGVNYGNYCLGHRCDKPGESKALDGYGAIIQLLNTLEVDNWEDLKGTYVRAEFKDSMIKRIGHLIKDQWFDYEKYVEAVKARNTEGAE</sequence>
<dbReference type="EMBL" id="BK032595">
    <property type="protein sequence ID" value="DAF50326.1"/>
    <property type="molecule type" value="Genomic_DNA"/>
</dbReference>